<feature type="chain" id="PRO_5039436267" evidence="2">
    <location>
        <begin position="24"/>
        <end position="567"/>
    </location>
</feature>
<accession>A0A9D2KAI0</accession>
<name>A0A9D2KAI0_9BACT</name>
<dbReference type="SUPFAM" id="SSF81901">
    <property type="entry name" value="HCP-like"/>
    <property type="match status" value="1"/>
</dbReference>
<dbReference type="PANTHER" id="PTHR12558">
    <property type="entry name" value="CELL DIVISION CYCLE 16,23,27"/>
    <property type="match status" value="1"/>
</dbReference>
<dbReference type="InterPro" id="IPR019734">
    <property type="entry name" value="TPR_rpt"/>
</dbReference>
<protein>
    <submittedName>
        <fullName evidence="3">Tetratricopeptide repeat protein</fullName>
    </submittedName>
</protein>
<dbReference type="Proteomes" id="UP000824115">
    <property type="component" value="Unassembled WGS sequence"/>
</dbReference>
<organism evidence="3 4">
    <name type="scientific">Candidatus Coprenecus stercoravium</name>
    <dbReference type="NCBI Taxonomy" id="2840735"/>
    <lineage>
        <taxon>Bacteria</taxon>
        <taxon>Pseudomonadati</taxon>
        <taxon>Bacteroidota</taxon>
        <taxon>Bacteroidia</taxon>
        <taxon>Bacteroidales</taxon>
        <taxon>Rikenellaceae</taxon>
        <taxon>Rikenellaceae incertae sedis</taxon>
        <taxon>Candidatus Coprenecus</taxon>
    </lineage>
</organism>
<dbReference type="AlphaFoldDB" id="A0A9D2KAI0"/>
<dbReference type="Gene3D" id="1.25.40.10">
    <property type="entry name" value="Tetratricopeptide repeat domain"/>
    <property type="match status" value="3"/>
</dbReference>
<feature type="repeat" description="TPR" evidence="1">
    <location>
        <begin position="202"/>
        <end position="235"/>
    </location>
</feature>
<evidence type="ECO:0000313" key="3">
    <source>
        <dbReference type="EMBL" id="HIZ85297.1"/>
    </source>
</evidence>
<comment type="caution">
    <text evidence="3">The sequence shown here is derived from an EMBL/GenBank/DDBJ whole genome shotgun (WGS) entry which is preliminary data.</text>
</comment>
<keyword evidence="1" id="KW-0802">TPR repeat</keyword>
<feature type="repeat" description="TPR" evidence="1">
    <location>
        <begin position="415"/>
        <end position="448"/>
    </location>
</feature>
<evidence type="ECO:0000313" key="4">
    <source>
        <dbReference type="Proteomes" id="UP000824115"/>
    </source>
</evidence>
<dbReference type="Pfam" id="PF13432">
    <property type="entry name" value="TPR_16"/>
    <property type="match status" value="1"/>
</dbReference>
<proteinExistence type="predicted"/>
<dbReference type="SMART" id="SM00028">
    <property type="entry name" value="TPR"/>
    <property type="match status" value="8"/>
</dbReference>
<dbReference type="Pfam" id="PF13424">
    <property type="entry name" value="TPR_12"/>
    <property type="match status" value="1"/>
</dbReference>
<sequence length="567" mass="64670">MNRFFLRLSLSVLILSFPPAVFAAAVQKDSVSADDYFIEGVRLYCAGEDKEAAEMFSRCLELEPDNDAALYYTAMLSLSADSSVEASAYLDKAISLSPENQWYRLMLARLYAGTGDIGPAVSIYDSLIAGNPGKSDYYYELIELYVKNSELDKALETLDQVELLKGATELTGNARYEILGMQGRYDEAKDVLKKMDEDFPSSRTAMILGDLYKAKYDDSTALHYYNRSIELNPDFTPAYFGMAEIYRIRRDFYNFFKYLNKFLCDPMMDPQLKTNYIEEIIFASGLVPVFRPQVDTLVENTMAANPADTSVLTMAGLYFIAVDSVDKGMEILRVNIEHNPDAKSPRAAYMGQLYGRQKWDELAAAAEETIEKFPQDFMLREFLAIAYWRQDKAKEAVEVYNDILRLIPSGHPMLINCYAAMGDLYYETGNRRKAYSCYEKGLRIDDSFCPILNNYAYFLSEEGRNLKKALEMSRKTIISEPENATYLDTYGWLLYLTGDYEEARDYLKKAMIYGGKESAVILDHYAEALFALKDYNLAFLYWSNAQKLDPDSGLSEKIALRRKQCGR</sequence>
<reference evidence="3" key="2">
    <citation type="submission" date="2021-04" db="EMBL/GenBank/DDBJ databases">
        <authorList>
            <person name="Gilroy R."/>
        </authorList>
    </citation>
    <scope>NUCLEOTIDE SEQUENCE</scope>
    <source>
        <strain evidence="3">Gambia16-554</strain>
    </source>
</reference>
<gene>
    <name evidence="3" type="ORF">IAC04_02265</name>
</gene>
<dbReference type="PROSITE" id="PS50005">
    <property type="entry name" value="TPR"/>
    <property type="match status" value="3"/>
</dbReference>
<dbReference type="Pfam" id="PF13181">
    <property type="entry name" value="TPR_8"/>
    <property type="match status" value="1"/>
</dbReference>
<keyword evidence="2" id="KW-0732">Signal</keyword>
<dbReference type="EMBL" id="DXAW01000043">
    <property type="protein sequence ID" value="HIZ85297.1"/>
    <property type="molecule type" value="Genomic_DNA"/>
</dbReference>
<dbReference type="SUPFAM" id="SSF48452">
    <property type="entry name" value="TPR-like"/>
    <property type="match status" value="2"/>
</dbReference>
<dbReference type="PANTHER" id="PTHR12558:SF13">
    <property type="entry name" value="CELL DIVISION CYCLE PROTEIN 27 HOMOLOG"/>
    <property type="match status" value="1"/>
</dbReference>
<dbReference type="InterPro" id="IPR011990">
    <property type="entry name" value="TPR-like_helical_dom_sf"/>
</dbReference>
<feature type="repeat" description="TPR" evidence="1">
    <location>
        <begin position="33"/>
        <end position="66"/>
    </location>
</feature>
<reference evidence="3" key="1">
    <citation type="journal article" date="2021" name="PeerJ">
        <title>Extensive microbial diversity within the chicken gut microbiome revealed by metagenomics and culture.</title>
        <authorList>
            <person name="Gilroy R."/>
            <person name="Ravi A."/>
            <person name="Getino M."/>
            <person name="Pursley I."/>
            <person name="Horton D.L."/>
            <person name="Alikhan N.F."/>
            <person name="Baker D."/>
            <person name="Gharbi K."/>
            <person name="Hall N."/>
            <person name="Watson M."/>
            <person name="Adriaenssens E.M."/>
            <person name="Foster-Nyarko E."/>
            <person name="Jarju S."/>
            <person name="Secka A."/>
            <person name="Antonio M."/>
            <person name="Oren A."/>
            <person name="Chaudhuri R.R."/>
            <person name="La Ragione R."/>
            <person name="Hildebrand F."/>
            <person name="Pallen M.J."/>
        </authorList>
    </citation>
    <scope>NUCLEOTIDE SEQUENCE</scope>
    <source>
        <strain evidence="3">Gambia16-554</strain>
    </source>
</reference>
<evidence type="ECO:0000256" key="1">
    <source>
        <dbReference type="PROSITE-ProRule" id="PRU00339"/>
    </source>
</evidence>
<feature type="signal peptide" evidence="2">
    <location>
        <begin position="1"/>
        <end position="23"/>
    </location>
</feature>
<evidence type="ECO:0000256" key="2">
    <source>
        <dbReference type="SAM" id="SignalP"/>
    </source>
</evidence>